<evidence type="ECO:0000313" key="1">
    <source>
        <dbReference type="EMBL" id="PTQ31639.1"/>
    </source>
</evidence>
<keyword evidence="2" id="KW-1185">Reference proteome</keyword>
<reference evidence="2" key="1">
    <citation type="journal article" date="2017" name="Cell">
        <title>Insights into land plant evolution garnered from the Marchantia polymorpha genome.</title>
        <authorList>
            <person name="Bowman J.L."/>
            <person name="Kohchi T."/>
            <person name="Yamato K.T."/>
            <person name="Jenkins J."/>
            <person name="Shu S."/>
            <person name="Ishizaki K."/>
            <person name="Yamaoka S."/>
            <person name="Nishihama R."/>
            <person name="Nakamura Y."/>
            <person name="Berger F."/>
            <person name="Adam C."/>
            <person name="Aki S.S."/>
            <person name="Althoff F."/>
            <person name="Araki T."/>
            <person name="Arteaga-Vazquez M.A."/>
            <person name="Balasubrmanian S."/>
            <person name="Barry K."/>
            <person name="Bauer D."/>
            <person name="Boehm C.R."/>
            <person name="Briginshaw L."/>
            <person name="Caballero-Perez J."/>
            <person name="Catarino B."/>
            <person name="Chen F."/>
            <person name="Chiyoda S."/>
            <person name="Chovatia M."/>
            <person name="Davies K.M."/>
            <person name="Delmans M."/>
            <person name="Demura T."/>
            <person name="Dierschke T."/>
            <person name="Dolan L."/>
            <person name="Dorantes-Acosta A.E."/>
            <person name="Eklund D.M."/>
            <person name="Florent S.N."/>
            <person name="Flores-Sandoval E."/>
            <person name="Fujiyama A."/>
            <person name="Fukuzawa H."/>
            <person name="Galik B."/>
            <person name="Grimanelli D."/>
            <person name="Grimwood J."/>
            <person name="Grossniklaus U."/>
            <person name="Hamada T."/>
            <person name="Haseloff J."/>
            <person name="Hetherington A.J."/>
            <person name="Higo A."/>
            <person name="Hirakawa Y."/>
            <person name="Hundley H.N."/>
            <person name="Ikeda Y."/>
            <person name="Inoue K."/>
            <person name="Inoue S.I."/>
            <person name="Ishida S."/>
            <person name="Jia Q."/>
            <person name="Kakita M."/>
            <person name="Kanazawa T."/>
            <person name="Kawai Y."/>
            <person name="Kawashima T."/>
            <person name="Kennedy M."/>
            <person name="Kinose K."/>
            <person name="Kinoshita T."/>
            <person name="Kohara Y."/>
            <person name="Koide E."/>
            <person name="Komatsu K."/>
            <person name="Kopischke S."/>
            <person name="Kubo M."/>
            <person name="Kyozuka J."/>
            <person name="Lagercrantz U."/>
            <person name="Lin S.S."/>
            <person name="Lindquist E."/>
            <person name="Lipzen A.M."/>
            <person name="Lu C.W."/>
            <person name="De Luna E."/>
            <person name="Martienssen R.A."/>
            <person name="Minamino N."/>
            <person name="Mizutani M."/>
            <person name="Mizutani M."/>
            <person name="Mochizuki N."/>
            <person name="Monte I."/>
            <person name="Mosher R."/>
            <person name="Nagasaki H."/>
            <person name="Nakagami H."/>
            <person name="Naramoto S."/>
            <person name="Nishitani K."/>
            <person name="Ohtani M."/>
            <person name="Okamoto T."/>
            <person name="Okumura M."/>
            <person name="Phillips J."/>
            <person name="Pollak B."/>
            <person name="Reinders A."/>
            <person name="Rovekamp M."/>
            <person name="Sano R."/>
            <person name="Sawa S."/>
            <person name="Schmid M.W."/>
            <person name="Shirakawa M."/>
            <person name="Solano R."/>
            <person name="Spunde A."/>
            <person name="Suetsugu N."/>
            <person name="Sugano S."/>
            <person name="Sugiyama A."/>
            <person name="Sun R."/>
            <person name="Suzuki Y."/>
            <person name="Takenaka M."/>
            <person name="Takezawa D."/>
            <person name="Tomogane H."/>
            <person name="Tsuzuki M."/>
            <person name="Ueda T."/>
            <person name="Umeda M."/>
            <person name="Ward J.M."/>
            <person name="Watanabe Y."/>
            <person name="Yazaki K."/>
            <person name="Yokoyama R."/>
            <person name="Yoshitake Y."/>
            <person name="Yotsui I."/>
            <person name="Zachgo S."/>
            <person name="Schmutz J."/>
        </authorList>
    </citation>
    <scope>NUCLEOTIDE SEQUENCE [LARGE SCALE GENOMIC DNA]</scope>
    <source>
        <strain evidence="2">Tak-1</strain>
    </source>
</reference>
<accession>A0A2R6WCR0</accession>
<evidence type="ECO:0000313" key="2">
    <source>
        <dbReference type="Proteomes" id="UP000244005"/>
    </source>
</evidence>
<sequence>MSSVVLLLLSRTKRSFLNIIEFNFSCRVTSVRSSLLLFLMSYDFSGLSLPSKVARLHCLASIIPFSFMLVSPSSLDAICKIRIRNATFFSVRVFSRTRWTVEELASNVCVMAAAVTPRFALTDGIVVWSLIPSARNSCPAPAQIYCSLSFWRSNA</sequence>
<dbReference type="AlphaFoldDB" id="A0A2R6WCR0"/>
<dbReference type="EMBL" id="KZ772781">
    <property type="protein sequence ID" value="PTQ31639.1"/>
    <property type="molecule type" value="Genomic_DNA"/>
</dbReference>
<protein>
    <submittedName>
        <fullName evidence="1">Uncharacterized protein</fullName>
    </submittedName>
</protein>
<gene>
    <name evidence="1" type="ORF">MARPO_0109s0059</name>
</gene>
<name>A0A2R6WCR0_MARPO</name>
<organism evidence="1 2">
    <name type="scientific">Marchantia polymorpha</name>
    <name type="common">Common liverwort</name>
    <name type="synonym">Marchantia aquatica</name>
    <dbReference type="NCBI Taxonomy" id="3197"/>
    <lineage>
        <taxon>Eukaryota</taxon>
        <taxon>Viridiplantae</taxon>
        <taxon>Streptophyta</taxon>
        <taxon>Embryophyta</taxon>
        <taxon>Marchantiophyta</taxon>
        <taxon>Marchantiopsida</taxon>
        <taxon>Marchantiidae</taxon>
        <taxon>Marchantiales</taxon>
        <taxon>Marchantiaceae</taxon>
        <taxon>Marchantia</taxon>
    </lineage>
</organism>
<proteinExistence type="predicted"/>
<dbReference type="Proteomes" id="UP000244005">
    <property type="component" value="Unassembled WGS sequence"/>
</dbReference>
<dbReference type="Gramene" id="Mp2g17180.1">
    <property type="protein sequence ID" value="Mp2g17180.1.cds1"/>
    <property type="gene ID" value="Mp2g17180"/>
</dbReference>